<dbReference type="InterPro" id="IPR000847">
    <property type="entry name" value="LysR_HTH_N"/>
</dbReference>
<evidence type="ECO:0000256" key="4">
    <source>
        <dbReference type="ARBA" id="ARBA00023163"/>
    </source>
</evidence>
<evidence type="ECO:0000256" key="2">
    <source>
        <dbReference type="ARBA" id="ARBA00023015"/>
    </source>
</evidence>
<dbReference type="CDD" id="cd08414">
    <property type="entry name" value="PBP2_LTTR_aromatics_like"/>
    <property type="match status" value="1"/>
</dbReference>
<accession>A0A4R0JY49</accession>
<comment type="similarity">
    <text evidence="1">Belongs to the LysR transcriptional regulatory family.</text>
</comment>
<dbReference type="RefSeq" id="WP_131511235.1">
    <property type="nucleotide sequence ID" value="NZ_SJKD01000001.1"/>
</dbReference>
<feature type="domain" description="HTH lysR-type" evidence="5">
    <location>
        <begin position="3"/>
        <end position="60"/>
    </location>
</feature>
<dbReference type="GO" id="GO:0032993">
    <property type="term" value="C:protein-DNA complex"/>
    <property type="evidence" value="ECO:0007669"/>
    <property type="project" value="TreeGrafter"/>
</dbReference>
<dbReference type="SUPFAM" id="SSF53850">
    <property type="entry name" value="Periplasmic binding protein-like II"/>
    <property type="match status" value="1"/>
</dbReference>
<dbReference type="PRINTS" id="PR00039">
    <property type="entry name" value="HTHLYSR"/>
</dbReference>
<reference evidence="6 7" key="1">
    <citation type="submission" date="2019-02" db="EMBL/GenBank/DDBJ databases">
        <title>Kribbella capetownensis sp. nov. and Kribbella speibonae sp. nov., isolated from soil.</title>
        <authorList>
            <person name="Curtis S.M."/>
            <person name="Norton I."/>
            <person name="Everest G.J."/>
            <person name="Meyers P.R."/>
        </authorList>
    </citation>
    <scope>NUCLEOTIDE SEQUENCE [LARGE SCALE GENOMIC DNA]</scope>
    <source>
        <strain evidence="6 7">YM53</strain>
    </source>
</reference>
<dbReference type="PANTHER" id="PTHR30346:SF0">
    <property type="entry name" value="HCA OPERON TRANSCRIPTIONAL ACTIVATOR HCAR"/>
    <property type="match status" value="1"/>
</dbReference>
<dbReference type="PANTHER" id="PTHR30346">
    <property type="entry name" value="TRANSCRIPTIONAL DUAL REGULATOR HCAR-RELATED"/>
    <property type="match status" value="1"/>
</dbReference>
<evidence type="ECO:0000313" key="7">
    <source>
        <dbReference type="Proteomes" id="UP000293342"/>
    </source>
</evidence>
<organism evidence="6 7">
    <name type="scientific">Kribbella capetownensis</name>
    <dbReference type="NCBI Taxonomy" id="1572659"/>
    <lineage>
        <taxon>Bacteria</taxon>
        <taxon>Bacillati</taxon>
        <taxon>Actinomycetota</taxon>
        <taxon>Actinomycetes</taxon>
        <taxon>Propionibacteriales</taxon>
        <taxon>Kribbellaceae</taxon>
        <taxon>Kribbella</taxon>
    </lineage>
</organism>
<dbReference type="InterPro" id="IPR005119">
    <property type="entry name" value="LysR_subst-bd"/>
</dbReference>
<keyword evidence="7" id="KW-1185">Reference proteome</keyword>
<dbReference type="Gene3D" id="1.10.10.10">
    <property type="entry name" value="Winged helix-like DNA-binding domain superfamily/Winged helix DNA-binding domain"/>
    <property type="match status" value="1"/>
</dbReference>
<protein>
    <submittedName>
        <fullName evidence="6">LysR family transcriptional regulator</fullName>
    </submittedName>
</protein>
<name>A0A4R0JY49_9ACTN</name>
<dbReference type="PROSITE" id="PS50931">
    <property type="entry name" value="HTH_LYSR"/>
    <property type="match status" value="1"/>
</dbReference>
<dbReference type="Proteomes" id="UP000293342">
    <property type="component" value="Unassembled WGS sequence"/>
</dbReference>
<evidence type="ECO:0000256" key="3">
    <source>
        <dbReference type="ARBA" id="ARBA00023125"/>
    </source>
</evidence>
<sequence length="304" mass="32407">MDVDLRLLRYFVVLAEELHFTRAAQRLYVSQPALSSQIRRLEHRLDLVLFDRSSGGVRLTPAGAAFVPHARAALSEASLGIAAAVAAAATPAEGDTLRIDVQASGLATPRMVIGALRAALPKVALDVTSYGSTSHAERLRSGDLDLALCGARAPSGPDIAEQPVRAEPVGVALPETHLLADSAAVDLGDLAADLHYLPRDGFAPDWNDYVLTACAAAGFTPRRHPSSTDGTDTALELVRSGECIALSLVSTSPPPGCVIRPLAKHPAPYRWVLRWPVRTPMHPHITQARRAISNLSMAHSWLKG</sequence>
<dbReference type="Pfam" id="PF03466">
    <property type="entry name" value="LysR_substrate"/>
    <property type="match status" value="1"/>
</dbReference>
<dbReference type="AlphaFoldDB" id="A0A4R0JY49"/>
<proteinExistence type="inferred from homology"/>
<keyword evidence="3" id="KW-0238">DNA-binding</keyword>
<dbReference type="InterPro" id="IPR036390">
    <property type="entry name" value="WH_DNA-bd_sf"/>
</dbReference>
<dbReference type="GO" id="GO:0003700">
    <property type="term" value="F:DNA-binding transcription factor activity"/>
    <property type="evidence" value="ECO:0007669"/>
    <property type="project" value="InterPro"/>
</dbReference>
<dbReference type="OrthoDB" id="3181812at2"/>
<keyword evidence="2" id="KW-0805">Transcription regulation</keyword>
<dbReference type="InterPro" id="IPR036388">
    <property type="entry name" value="WH-like_DNA-bd_sf"/>
</dbReference>
<evidence type="ECO:0000256" key="1">
    <source>
        <dbReference type="ARBA" id="ARBA00009437"/>
    </source>
</evidence>
<dbReference type="Pfam" id="PF00126">
    <property type="entry name" value="HTH_1"/>
    <property type="match status" value="1"/>
</dbReference>
<dbReference type="EMBL" id="SJKD01000001">
    <property type="protein sequence ID" value="TCC52491.1"/>
    <property type="molecule type" value="Genomic_DNA"/>
</dbReference>
<dbReference type="SUPFAM" id="SSF46785">
    <property type="entry name" value="Winged helix' DNA-binding domain"/>
    <property type="match status" value="1"/>
</dbReference>
<comment type="caution">
    <text evidence="6">The sequence shown here is derived from an EMBL/GenBank/DDBJ whole genome shotgun (WGS) entry which is preliminary data.</text>
</comment>
<dbReference type="Gene3D" id="3.40.190.10">
    <property type="entry name" value="Periplasmic binding protein-like II"/>
    <property type="match status" value="2"/>
</dbReference>
<dbReference type="GO" id="GO:0003677">
    <property type="term" value="F:DNA binding"/>
    <property type="evidence" value="ECO:0007669"/>
    <property type="project" value="UniProtKB-KW"/>
</dbReference>
<gene>
    <name evidence="6" type="ORF">E0H75_01600</name>
</gene>
<evidence type="ECO:0000259" key="5">
    <source>
        <dbReference type="PROSITE" id="PS50931"/>
    </source>
</evidence>
<dbReference type="FunFam" id="1.10.10.10:FF:000001">
    <property type="entry name" value="LysR family transcriptional regulator"/>
    <property type="match status" value="1"/>
</dbReference>
<evidence type="ECO:0000313" key="6">
    <source>
        <dbReference type="EMBL" id="TCC52491.1"/>
    </source>
</evidence>
<keyword evidence="4" id="KW-0804">Transcription</keyword>